<feature type="compositionally biased region" description="Low complexity" evidence="3">
    <location>
        <begin position="1578"/>
        <end position="1589"/>
    </location>
</feature>
<feature type="region of interest" description="Disordered" evidence="3">
    <location>
        <begin position="1100"/>
        <end position="1119"/>
    </location>
</feature>
<dbReference type="PANTHER" id="PTHR10226:SF7">
    <property type="entry name" value="A-KINASE ANCHOR PROTEIN SPHKAP"/>
    <property type="match status" value="1"/>
</dbReference>
<feature type="compositionally biased region" description="Polar residues" evidence="3">
    <location>
        <begin position="1545"/>
        <end position="1563"/>
    </location>
</feature>
<proteinExistence type="inferred from homology"/>
<accession>A0AAD8DGF5</accession>
<feature type="compositionally biased region" description="Basic and acidic residues" evidence="3">
    <location>
        <begin position="270"/>
        <end position="279"/>
    </location>
</feature>
<name>A0AAD8DGF5_ACIOX</name>
<dbReference type="Pfam" id="PF05716">
    <property type="entry name" value="AKAP_110"/>
    <property type="match status" value="1"/>
</dbReference>
<feature type="region of interest" description="Disordered" evidence="3">
    <location>
        <begin position="230"/>
        <end position="249"/>
    </location>
</feature>
<feature type="compositionally biased region" description="Polar residues" evidence="3">
    <location>
        <begin position="1100"/>
        <end position="1110"/>
    </location>
</feature>
<dbReference type="Proteomes" id="UP001230051">
    <property type="component" value="Unassembled WGS sequence"/>
</dbReference>
<feature type="region of interest" description="Disordered" evidence="3">
    <location>
        <begin position="259"/>
        <end position="303"/>
    </location>
</feature>
<feature type="region of interest" description="Disordered" evidence="3">
    <location>
        <begin position="1543"/>
        <end position="1589"/>
    </location>
</feature>
<keyword evidence="2" id="KW-0597">Phosphoprotein</keyword>
<evidence type="ECO:0000256" key="1">
    <source>
        <dbReference type="ARBA" id="ARBA00005764"/>
    </source>
</evidence>
<feature type="region of interest" description="Disordered" evidence="3">
    <location>
        <begin position="1436"/>
        <end position="1455"/>
    </location>
</feature>
<feature type="region of interest" description="Disordered" evidence="3">
    <location>
        <begin position="356"/>
        <end position="377"/>
    </location>
</feature>
<reference evidence="5" key="1">
    <citation type="submission" date="2022-02" db="EMBL/GenBank/DDBJ databases">
        <title>Atlantic sturgeon de novo genome assembly.</title>
        <authorList>
            <person name="Stock M."/>
            <person name="Klopp C."/>
            <person name="Guiguen Y."/>
            <person name="Cabau C."/>
            <person name="Parinello H."/>
            <person name="Santidrian Yebra-Pimentel E."/>
            <person name="Kuhl H."/>
            <person name="Dirks R.P."/>
            <person name="Guessner J."/>
            <person name="Wuertz S."/>
            <person name="Du K."/>
            <person name="Schartl M."/>
        </authorList>
    </citation>
    <scope>NUCLEOTIDE SEQUENCE</scope>
    <source>
        <strain evidence="5">STURGEONOMICS-FGT-2020</strain>
        <tissue evidence="5">Whole blood</tissue>
    </source>
</reference>
<sequence length="1736" mass="191924">MAELGCPQTRKRTQTQILRVKGYALQKQREDMLSTLINMLKNLTESNSEATSMFELSENLEDPHGAGGDSSDSTLGSSVTACKKVLCSSSLLESTEYWLRNEGALCRIGFMEDKTDHSCTTICFVNLDGNSADCSDEKFTQKLATVSPDLPKLIDSLNVRQPKENEIFLLSGLDARDNLQTDSEYHQSCRAANVCLVQCAREKKKKKHPSCIIYEINKFLIGLESGQERQLQLERSGNPRPEDDTNRSVSSIEEDFLTASEHLDDESEEDGFRNDRDNNDATDLFSDVRNTGEMRLGSQPNKKTTYFESGYAAAGATLHSTDKPKKQHHCNVPLPDTVEHQADHQKSHQSTCQKHCALRSSGSAQPRKATRDGRHTVNVANTRQSSNAQSDMQFPLQNTQPSASHYATNLAESVLQDAFIKLSQAEATFTTEAALSVSAGHTILTASTEETKPTRAWDELPKIVIVQSPDNCEITPEWLGTPSSKTSNWTESENPSDISNQVMEEIVKPYSYLSGGHIPHPVEVALACAASVIGTISSPQATEKLKLDQSAADLNLIVPAEQTMEKEEERKTEKEEDDQKESSGMDFSFSSALCSMAQVASAVAVVGLDDTPEESYSMSRGLLSATEASTAITLHCSLAVGSKINQFTAGIAEVLLKEASTILSEPDVYKSVGDFLESTHNKIVESVAKLQSAHLEADTDDFAQILSDAIFKLSFERAKKKKELESPNKDNNTVLNAQDILESTNNLLFNMLYLTCKKIGDIAMHNNGSLDLTEDKSCSMDCETVKQNRVLSHQLSGFLDSSKSDNCDIHNNLFQSSDKLSGFTGVKEDIIVQENATYMKESELCSMSQSNKDNSLSYLSDTKRRPSQVNMAPLIKDCTNLQGQSNNYNLKYIKSSLDNDKPKSVSDLNELSHEQHFIIHNSSTTGIEKQKGSMLVDNEHKLSSLSSQQSLSSLLPVVLLKPASENKSPMIGFAEDLATTVVSMATEMAAICLENSNGKQPWFCAWKGGPENLDNYLVPCRTVKRKKETPINASVTKKHRPPRLSEIKRKTEEQPELKERLMNRVVDESMNFDEPPDTFSVFANAVTAKIMNCPELSVVDTSKQGQSQPRNRLHCDRWNKGKASSYESIPEEDANSSSLINTLGPGTLLGQNLSRGGSISKQSSCESITDEFSRFMVNQMENEGRGFDLLLDYYAEQNAVNILSSALQQVTKKNGHLNVRSTCLSKQSSTESITEEFYRFMIKEMDNENKDYSVAKTKAWSNSFLAPSPRTSFCVRQSSVPDRRSSDSRLTVNAPVKANSFDGFARNVHADTLNIYPVNTVSSTGLCKSDSCLYKRGGTDQITDMLIHETWSSSIESLMRKNKIIVDDDDSMDLDQPENGSQPHVEQFASRLAANIIERGTSLIGGQQDTVDCQLPIPVAEKRRCFRSKTQSHFKKPALDKIHSTQDQKPPVANDSACIASPPRCPREVPLIHIEVDQREEFNEDIAASAIAPGKLKTECLPDEKHPELLRQKNIEQPSINQSSPACYKTLVTAVADKASVSEECPNTLSGSDDSTGSWSQVVNEEDPPEDTSSYLQLSEGNGNSSASSSLGLVDLEGLQEAVSPCTLISEIVEEKKILKENQYNLDECTSGLSVGTNSCHKDLLVMNFDLEPDCVDSELRATLQWIAASELGVPTIYFIRSQEKRTEKFLDVVRFVQQKAWNVGDLFRAVVQYCKLQEENADAVSSLFDWLLDLS</sequence>
<gene>
    <name evidence="5" type="primary">sphkap</name>
    <name evidence="5" type="ORF">AOXY_G9356</name>
</gene>
<evidence type="ECO:0000313" key="5">
    <source>
        <dbReference type="EMBL" id="KAK1168561.1"/>
    </source>
</evidence>
<dbReference type="InterPro" id="IPR018292">
    <property type="entry name" value="AKAP_110_C"/>
</dbReference>
<feature type="region of interest" description="Disordered" evidence="3">
    <location>
        <begin position="561"/>
        <end position="584"/>
    </location>
</feature>
<keyword evidence="6" id="KW-1185">Reference proteome</keyword>
<dbReference type="GO" id="GO:0051018">
    <property type="term" value="F:protein kinase A binding"/>
    <property type="evidence" value="ECO:0007669"/>
    <property type="project" value="TreeGrafter"/>
</dbReference>
<feature type="domain" description="A-kinase anchor 110kDa C-terminal" evidence="4">
    <location>
        <begin position="1643"/>
        <end position="1732"/>
    </location>
</feature>
<comment type="similarity">
    <text evidence="1">Belongs to the AKAP110 family.</text>
</comment>
<feature type="compositionally biased region" description="Basic and acidic residues" evidence="3">
    <location>
        <begin position="563"/>
        <end position="574"/>
    </location>
</feature>
<dbReference type="InterPro" id="IPR008382">
    <property type="entry name" value="SPHK1-interactor_AKAP_110"/>
</dbReference>
<dbReference type="GO" id="GO:0005739">
    <property type="term" value="C:mitochondrion"/>
    <property type="evidence" value="ECO:0007669"/>
    <property type="project" value="TreeGrafter"/>
</dbReference>
<evidence type="ECO:0000256" key="2">
    <source>
        <dbReference type="ARBA" id="ARBA00022553"/>
    </source>
</evidence>
<dbReference type="PANTHER" id="PTHR10226">
    <property type="entry name" value="A KINASE ANCHOR PROTEIN"/>
    <property type="match status" value="1"/>
</dbReference>
<feature type="compositionally biased region" description="Basic and acidic residues" evidence="3">
    <location>
        <begin position="1437"/>
        <end position="1446"/>
    </location>
</feature>
<evidence type="ECO:0000259" key="4">
    <source>
        <dbReference type="Pfam" id="PF05716"/>
    </source>
</evidence>
<organism evidence="5 6">
    <name type="scientific">Acipenser oxyrinchus oxyrinchus</name>
    <dbReference type="NCBI Taxonomy" id="40147"/>
    <lineage>
        <taxon>Eukaryota</taxon>
        <taxon>Metazoa</taxon>
        <taxon>Chordata</taxon>
        <taxon>Craniata</taxon>
        <taxon>Vertebrata</taxon>
        <taxon>Euteleostomi</taxon>
        <taxon>Actinopterygii</taxon>
        <taxon>Chondrostei</taxon>
        <taxon>Acipenseriformes</taxon>
        <taxon>Acipenseridae</taxon>
        <taxon>Acipenser</taxon>
    </lineage>
</organism>
<protein>
    <submittedName>
        <fullName evidence="5">A-kinase anchor protein SPHKAP-like isoform X1</fullName>
    </submittedName>
</protein>
<evidence type="ECO:0000256" key="3">
    <source>
        <dbReference type="SAM" id="MobiDB-lite"/>
    </source>
</evidence>
<comment type="caution">
    <text evidence="5">The sequence shown here is derived from an EMBL/GenBank/DDBJ whole genome shotgun (WGS) entry which is preliminary data.</text>
</comment>
<dbReference type="EMBL" id="JAGXEW010000008">
    <property type="protein sequence ID" value="KAK1168561.1"/>
    <property type="molecule type" value="Genomic_DNA"/>
</dbReference>
<evidence type="ECO:0000313" key="6">
    <source>
        <dbReference type="Proteomes" id="UP001230051"/>
    </source>
</evidence>